<evidence type="ECO:0000313" key="3">
    <source>
        <dbReference type="Proteomes" id="UP000799421"/>
    </source>
</evidence>
<keyword evidence="3" id="KW-1185">Reference proteome</keyword>
<dbReference type="Proteomes" id="UP000799421">
    <property type="component" value="Unassembled WGS sequence"/>
</dbReference>
<feature type="domain" description="N-acetyltransferase" evidence="1">
    <location>
        <begin position="139"/>
        <end position="223"/>
    </location>
</feature>
<dbReference type="InterPro" id="IPR016181">
    <property type="entry name" value="Acyl_CoA_acyltransferase"/>
</dbReference>
<dbReference type="Gene3D" id="3.40.630.30">
    <property type="match status" value="1"/>
</dbReference>
<dbReference type="Pfam" id="PF13508">
    <property type="entry name" value="Acetyltransf_7"/>
    <property type="match status" value="1"/>
</dbReference>
<proteinExistence type="predicted"/>
<dbReference type="OrthoDB" id="410198at2759"/>
<dbReference type="EMBL" id="MU005966">
    <property type="protein sequence ID" value="KAF2862466.1"/>
    <property type="molecule type" value="Genomic_DNA"/>
</dbReference>
<protein>
    <recommendedName>
        <fullName evidence="1">N-acetyltransferase domain-containing protein</fullName>
    </recommendedName>
</protein>
<dbReference type="AlphaFoldDB" id="A0A6A7C4F2"/>
<dbReference type="InterPro" id="IPR052523">
    <property type="entry name" value="Trichothecene_AcTrans"/>
</dbReference>
<accession>A0A6A7C4F2</accession>
<dbReference type="InterPro" id="IPR000182">
    <property type="entry name" value="GNAT_dom"/>
</dbReference>
<dbReference type="PANTHER" id="PTHR42791">
    <property type="entry name" value="GNAT FAMILY ACETYLTRANSFERASE"/>
    <property type="match status" value="1"/>
</dbReference>
<evidence type="ECO:0000259" key="1">
    <source>
        <dbReference type="PROSITE" id="PS51186"/>
    </source>
</evidence>
<dbReference type="SUPFAM" id="SSF55729">
    <property type="entry name" value="Acyl-CoA N-acyltransferases (Nat)"/>
    <property type="match status" value="1"/>
</dbReference>
<evidence type="ECO:0000313" key="2">
    <source>
        <dbReference type="EMBL" id="KAF2862466.1"/>
    </source>
</evidence>
<gene>
    <name evidence="2" type="ORF">K470DRAFT_280997</name>
</gene>
<name>A0A6A7C4F2_9PEZI</name>
<dbReference type="GO" id="GO:0016747">
    <property type="term" value="F:acyltransferase activity, transferring groups other than amino-acyl groups"/>
    <property type="evidence" value="ECO:0007669"/>
    <property type="project" value="InterPro"/>
</dbReference>
<reference evidence="2" key="1">
    <citation type="journal article" date="2020" name="Stud. Mycol.">
        <title>101 Dothideomycetes genomes: a test case for predicting lifestyles and emergence of pathogens.</title>
        <authorList>
            <person name="Haridas S."/>
            <person name="Albert R."/>
            <person name="Binder M."/>
            <person name="Bloem J."/>
            <person name="Labutti K."/>
            <person name="Salamov A."/>
            <person name="Andreopoulos B."/>
            <person name="Baker S."/>
            <person name="Barry K."/>
            <person name="Bills G."/>
            <person name="Bluhm B."/>
            <person name="Cannon C."/>
            <person name="Castanera R."/>
            <person name="Culley D."/>
            <person name="Daum C."/>
            <person name="Ezra D."/>
            <person name="Gonzalez J."/>
            <person name="Henrissat B."/>
            <person name="Kuo A."/>
            <person name="Liang C."/>
            <person name="Lipzen A."/>
            <person name="Lutzoni F."/>
            <person name="Magnuson J."/>
            <person name="Mondo S."/>
            <person name="Nolan M."/>
            <person name="Ohm R."/>
            <person name="Pangilinan J."/>
            <person name="Park H.-J."/>
            <person name="Ramirez L."/>
            <person name="Alfaro M."/>
            <person name="Sun H."/>
            <person name="Tritt A."/>
            <person name="Yoshinaga Y."/>
            <person name="Zwiers L.-H."/>
            <person name="Turgeon B."/>
            <person name="Goodwin S."/>
            <person name="Spatafora J."/>
            <person name="Crous P."/>
            <person name="Grigoriev I."/>
        </authorList>
    </citation>
    <scope>NUCLEOTIDE SEQUENCE</scope>
    <source>
        <strain evidence="2">CBS 480.64</strain>
    </source>
</reference>
<sequence>MDMKRVDSASPEGDIRIVQLSEWKEASASLAEAFAEESSSLYILNTPDTANWTPEQKWALHILMMEFITYTHLLKGLVIAAGPNYDCVSLWMPPGAENVGLLDTIRSGMLRVKWALSKEGHKRYFDEFMPLLHDTKAQVLAERDNSSWYLVYIGTRPCSRGRGYARRVIEYVTQQADEEGKACYLESSSRANCDFYRKRGFEFKKEIYLQRAEKQVRLDIMVREPVMK</sequence>
<organism evidence="2 3">
    <name type="scientific">Piedraia hortae CBS 480.64</name>
    <dbReference type="NCBI Taxonomy" id="1314780"/>
    <lineage>
        <taxon>Eukaryota</taxon>
        <taxon>Fungi</taxon>
        <taxon>Dikarya</taxon>
        <taxon>Ascomycota</taxon>
        <taxon>Pezizomycotina</taxon>
        <taxon>Dothideomycetes</taxon>
        <taxon>Dothideomycetidae</taxon>
        <taxon>Capnodiales</taxon>
        <taxon>Piedraiaceae</taxon>
        <taxon>Piedraia</taxon>
    </lineage>
</organism>
<dbReference type="PANTHER" id="PTHR42791:SF1">
    <property type="entry name" value="N-ACETYLTRANSFERASE DOMAIN-CONTAINING PROTEIN"/>
    <property type="match status" value="1"/>
</dbReference>
<dbReference type="PROSITE" id="PS51186">
    <property type="entry name" value="GNAT"/>
    <property type="match status" value="1"/>
</dbReference>